<accession>A0A4Q9KBT5</accession>
<dbReference type="AlphaFoldDB" id="A0A4Q9KBT5"/>
<keyword evidence="1" id="KW-0328">Glycosyltransferase</keyword>
<keyword evidence="2 4" id="KW-0808">Transferase</keyword>
<reference evidence="4 5" key="1">
    <citation type="submission" date="2019-01" db="EMBL/GenBank/DDBJ databases">
        <title>Lactibacter flavus gen. nov., sp. nov., a novel bacterium of the family Propionibacteriaceae isolated from raw milk and dairy products.</title>
        <authorList>
            <person name="Huptas C."/>
            <person name="Wenning M."/>
            <person name="Breitenwieser F."/>
            <person name="Doll E."/>
            <person name="Von Neubeck M."/>
            <person name="Busse H.-J."/>
            <person name="Scherer S."/>
        </authorList>
    </citation>
    <scope>NUCLEOTIDE SEQUENCE [LARGE SCALE GENOMIC DNA]</scope>
    <source>
        <strain evidence="4 5">KCTC 33808</strain>
    </source>
</reference>
<dbReference type="SUPFAM" id="SSF53756">
    <property type="entry name" value="UDP-Glycosyltransferase/glycogen phosphorylase"/>
    <property type="match status" value="1"/>
</dbReference>
<dbReference type="GO" id="GO:0016757">
    <property type="term" value="F:glycosyltransferase activity"/>
    <property type="evidence" value="ECO:0007669"/>
    <property type="project" value="UniProtKB-KW"/>
</dbReference>
<sequence length="578" mass="62160">MHAVLVRREVEVVVGWQDVLLLASTGWRMSREDPLWLTVQAARRFAPARRAALSTLAGDAGLGAAVGAFIADQPERTAALLRERGVSGTRWGDGLATRLAVQVGALDALEPKVAASPSVKQWVAQQEGDLQGAIAALSDKDTPASRKLRSEYRTLQPGFRLPVPAVDWDGPAEGIRVLHILTNSLPHTRSGYTNRTHHLLRASQAAGITVEGVTRIGYPTTVGLLGAAERDVIDGVTYRRLRTGRLARDVDDRLTQQVNALIPIARDFRPSILHTTTDYTNALVTQALAAALGIPWVYEMRGQLELTWVAARPEVYREAATISERVRWLRAKEAELASAADAVVALSQVQADDLAARGVEGRRIAIVPNAIDPNLLRHELPPADARRGLGLPAEGVWVGTVSSLVAYEGIDDLLRAVALLRAEGLDVRALIVGDGVARPGLIALADALKLADVAVFPGRVTTDAAARWYQALDIFAVPRKDTPVCRVVTPMKPVEAMALARPVVASDLPALREVLADRLAGALSEPENPASLAHSLAGLVKDPVRRGKSGQVGREAVRMRTWEAGAGTLLRTYEQLRG</sequence>
<dbReference type="OrthoDB" id="509705at2"/>
<organism evidence="4 5">
    <name type="scientific">Propioniciclava sinopodophylli</name>
    <dbReference type="NCBI Taxonomy" id="1837344"/>
    <lineage>
        <taxon>Bacteria</taxon>
        <taxon>Bacillati</taxon>
        <taxon>Actinomycetota</taxon>
        <taxon>Actinomycetes</taxon>
        <taxon>Propionibacteriales</taxon>
        <taxon>Propionibacteriaceae</taxon>
        <taxon>Propioniciclava</taxon>
    </lineage>
</organism>
<dbReference type="CDD" id="cd03801">
    <property type="entry name" value="GT4_PimA-like"/>
    <property type="match status" value="1"/>
</dbReference>
<dbReference type="EMBL" id="SDMQ01000012">
    <property type="protein sequence ID" value="TBT83374.1"/>
    <property type="molecule type" value="Genomic_DNA"/>
</dbReference>
<gene>
    <name evidence="4" type="ORF">ET989_11850</name>
</gene>
<comment type="caution">
    <text evidence="4">The sequence shown here is derived from an EMBL/GenBank/DDBJ whole genome shotgun (WGS) entry which is preliminary data.</text>
</comment>
<evidence type="ECO:0000259" key="3">
    <source>
        <dbReference type="Pfam" id="PF13579"/>
    </source>
</evidence>
<dbReference type="InterPro" id="IPR028098">
    <property type="entry name" value="Glyco_trans_4-like_N"/>
</dbReference>
<keyword evidence="5" id="KW-1185">Reference proteome</keyword>
<evidence type="ECO:0000256" key="1">
    <source>
        <dbReference type="ARBA" id="ARBA00022676"/>
    </source>
</evidence>
<dbReference type="Pfam" id="PF13579">
    <property type="entry name" value="Glyco_trans_4_4"/>
    <property type="match status" value="1"/>
</dbReference>
<dbReference type="Proteomes" id="UP000292373">
    <property type="component" value="Unassembled WGS sequence"/>
</dbReference>
<evidence type="ECO:0000313" key="5">
    <source>
        <dbReference type="Proteomes" id="UP000292373"/>
    </source>
</evidence>
<dbReference type="GO" id="GO:1901137">
    <property type="term" value="P:carbohydrate derivative biosynthetic process"/>
    <property type="evidence" value="ECO:0007669"/>
    <property type="project" value="UniProtKB-ARBA"/>
</dbReference>
<protein>
    <submittedName>
        <fullName evidence="4">Glycosyltransferase</fullName>
    </submittedName>
</protein>
<dbReference type="PANTHER" id="PTHR45947:SF3">
    <property type="entry name" value="SULFOQUINOVOSYL TRANSFERASE SQD2"/>
    <property type="match status" value="1"/>
</dbReference>
<dbReference type="RefSeq" id="WP_131169227.1">
    <property type="nucleotide sequence ID" value="NZ_SDMQ01000012.1"/>
</dbReference>
<dbReference type="PANTHER" id="PTHR45947">
    <property type="entry name" value="SULFOQUINOVOSYL TRANSFERASE SQD2"/>
    <property type="match status" value="1"/>
</dbReference>
<feature type="domain" description="Glycosyltransferase subfamily 4-like N-terminal" evidence="3">
    <location>
        <begin position="191"/>
        <end position="369"/>
    </location>
</feature>
<name>A0A4Q9KBT5_9ACTN</name>
<dbReference type="Gene3D" id="3.40.50.2000">
    <property type="entry name" value="Glycogen Phosphorylase B"/>
    <property type="match status" value="2"/>
</dbReference>
<evidence type="ECO:0000256" key="2">
    <source>
        <dbReference type="ARBA" id="ARBA00022679"/>
    </source>
</evidence>
<proteinExistence type="predicted"/>
<dbReference type="Pfam" id="PF13692">
    <property type="entry name" value="Glyco_trans_1_4"/>
    <property type="match status" value="1"/>
</dbReference>
<evidence type="ECO:0000313" key="4">
    <source>
        <dbReference type="EMBL" id="TBT83374.1"/>
    </source>
</evidence>
<dbReference type="InterPro" id="IPR050194">
    <property type="entry name" value="Glycosyltransferase_grp1"/>
</dbReference>